<proteinExistence type="predicted"/>
<evidence type="ECO:0000313" key="1">
    <source>
        <dbReference type="EMBL" id="CBY14698.1"/>
    </source>
</evidence>
<dbReference type="AlphaFoldDB" id="E4XYI6"/>
<sequence>MLFILSLLPAGFSTGNRLLKQRKSALRFPIGTQLLVGLFELDSWGLGASPEELKKTVPLSFSQVDVEGASVIRGEYTFGPSKIAALAAKPTINNIGLEIATPLSYKVTCDYASSIAVKISEVGIDANPTFGSGSSTTGSLDIGATLTGADDSSNKWTIGDTVTLTVADNTADSLTVSVAIESCTAYSDKDYKENAVPISQGTCYENQINTQLVTKDYLHVSALSWDQGSGGAAAYVQCQLRACIVKDGSPDAACTAAVSENNIAARDADVLTCLK</sequence>
<keyword evidence="2" id="KW-1185">Reference proteome</keyword>
<gene>
    <name evidence="1" type="ORF">GSOID_T00009768001</name>
</gene>
<dbReference type="EMBL" id="FN653333">
    <property type="protein sequence ID" value="CBY14698.1"/>
    <property type="molecule type" value="Genomic_DNA"/>
</dbReference>
<name>E4XYI6_OIKDI</name>
<dbReference type="InParanoid" id="E4XYI6"/>
<reference evidence="1" key="1">
    <citation type="journal article" date="2010" name="Science">
        <title>Plasticity of animal genome architecture unmasked by rapid evolution of a pelagic tunicate.</title>
        <authorList>
            <person name="Denoeud F."/>
            <person name="Henriet S."/>
            <person name="Mungpakdee S."/>
            <person name="Aury J.M."/>
            <person name="Da Silva C."/>
            <person name="Brinkmann H."/>
            <person name="Mikhaleva J."/>
            <person name="Olsen L.C."/>
            <person name="Jubin C."/>
            <person name="Canestro C."/>
            <person name="Bouquet J.M."/>
            <person name="Danks G."/>
            <person name="Poulain J."/>
            <person name="Campsteijn C."/>
            <person name="Adamski M."/>
            <person name="Cross I."/>
            <person name="Yadetie F."/>
            <person name="Muffato M."/>
            <person name="Louis A."/>
            <person name="Butcher S."/>
            <person name="Tsagkogeorga G."/>
            <person name="Konrad A."/>
            <person name="Singh S."/>
            <person name="Jensen M.F."/>
            <person name="Cong E.H."/>
            <person name="Eikeseth-Otteraa H."/>
            <person name="Noel B."/>
            <person name="Anthouard V."/>
            <person name="Porcel B.M."/>
            <person name="Kachouri-Lafond R."/>
            <person name="Nishino A."/>
            <person name="Ugolini M."/>
            <person name="Chourrout P."/>
            <person name="Nishida H."/>
            <person name="Aasland R."/>
            <person name="Huzurbazar S."/>
            <person name="Westhof E."/>
            <person name="Delsuc F."/>
            <person name="Lehrach H."/>
            <person name="Reinhardt R."/>
            <person name="Weissenbach J."/>
            <person name="Roy S.W."/>
            <person name="Artiguenave F."/>
            <person name="Postlethwait J.H."/>
            <person name="Manak J.R."/>
            <person name="Thompson E.M."/>
            <person name="Jaillon O."/>
            <person name="Du Pasquier L."/>
            <person name="Boudinot P."/>
            <person name="Liberles D.A."/>
            <person name="Volff J.N."/>
            <person name="Philippe H."/>
            <person name="Lenhard B."/>
            <person name="Roest Crollius H."/>
            <person name="Wincker P."/>
            <person name="Chourrout D."/>
        </authorList>
    </citation>
    <scope>NUCLEOTIDE SEQUENCE [LARGE SCALE GENOMIC DNA]</scope>
</reference>
<evidence type="ECO:0000313" key="2">
    <source>
        <dbReference type="Proteomes" id="UP000001307"/>
    </source>
</evidence>
<accession>E4XYI6</accession>
<dbReference type="Proteomes" id="UP000001307">
    <property type="component" value="Unassembled WGS sequence"/>
</dbReference>
<organism evidence="1">
    <name type="scientific">Oikopleura dioica</name>
    <name type="common">Tunicate</name>
    <dbReference type="NCBI Taxonomy" id="34765"/>
    <lineage>
        <taxon>Eukaryota</taxon>
        <taxon>Metazoa</taxon>
        <taxon>Chordata</taxon>
        <taxon>Tunicata</taxon>
        <taxon>Appendicularia</taxon>
        <taxon>Copelata</taxon>
        <taxon>Oikopleuridae</taxon>
        <taxon>Oikopleura</taxon>
    </lineage>
</organism>
<protein>
    <submittedName>
        <fullName evidence="1">Uncharacterized protein</fullName>
    </submittedName>
</protein>